<feature type="transmembrane region" description="Helical" evidence="1">
    <location>
        <begin position="74"/>
        <end position="94"/>
    </location>
</feature>
<dbReference type="EnsemblPlants" id="AET04376">
    <property type="protein sequence ID" value="AET04376"/>
    <property type="gene ID" value="MTR_8g088140"/>
</dbReference>
<evidence type="ECO:0000313" key="2">
    <source>
        <dbReference type="EMBL" id="AET04376.1"/>
    </source>
</evidence>
<evidence type="ECO:0000313" key="6">
    <source>
        <dbReference type="Proteomes" id="UP000265566"/>
    </source>
</evidence>
<keyword evidence="1" id="KW-1133">Transmembrane helix</keyword>
<organism evidence="2 5">
    <name type="scientific">Medicago truncatula</name>
    <name type="common">Barrel medic</name>
    <name type="synonym">Medicago tribuloides</name>
    <dbReference type="NCBI Taxonomy" id="3880"/>
    <lineage>
        <taxon>Eukaryota</taxon>
        <taxon>Viridiplantae</taxon>
        <taxon>Streptophyta</taxon>
        <taxon>Embryophyta</taxon>
        <taxon>Tracheophyta</taxon>
        <taxon>Spermatophyta</taxon>
        <taxon>Magnoliopsida</taxon>
        <taxon>eudicotyledons</taxon>
        <taxon>Gunneridae</taxon>
        <taxon>Pentapetalae</taxon>
        <taxon>rosids</taxon>
        <taxon>fabids</taxon>
        <taxon>Fabales</taxon>
        <taxon>Fabaceae</taxon>
        <taxon>Papilionoideae</taxon>
        <taxon>50 kb inversion clade</taxon>
        <taxon>NPAAA clade</taxon>
        <taxon>Hologalegina</taxon>
        <taxon>IRL clade</taxon>
        <taxon>Trifolieae</taxon>
        <taxon>Medicago</taxon>
    </lineage>
</organism>
<dbReference type="Proteomes" id="UP000002051">
    <property type="component" value="Chromosome 8"/>
</dbReference>
<dbReference type="EMBL" id="CM001224">
    <property type="protein sequence ID" value="AET04376.1"/>
    <property type="molecule type" value="Genomic_DNA"/>
</dbReference>
<dbReference type="Gramene" id="rna49222">
    <property type="protein sequence ID" value="RHN42739.1"/>
    <property type="gene ID" value="gene49222"/>
</dbReference>
<dbReference type="EMBL" id="PSQE01000008">
    <property type="protein sequence ID" value="RHN42739.1"/>
    <property type="molecule type" value="Genomic_DNA"/>
</dbReference>
<dbReference type="PANTHER" id="PTHR31766">
    <property type="entry name" value="GLABROUS1 ENHANCER-BINDING PROTEIN-LIKE 2"/>
    <property type="match status" value="1"/>
</dbReference>
<dbReference type="AlphaFoldDB" id="G7L819"/>
<reference evidence="6" key="4">
    <citation type="journal article" date="2018" name="Nat. Plants">
        <title>Whole-genome landscape of Medicago truncatula symbiotic genes.</title>
        <authorList>
            <person name="Pecrix Y."/>
            <person name="Staton S.E."/>
            <person name="Sallet E."/>
            <person name="Lelandais-Briere C."/>
            <person name="Moreau S."/>
            <person name="Carrere S."/>
            <person name="Blein T."/>
            <person name="Jardinaud M.F."/>
            <person name="Latrasse D."/>
            <person name="Zouine M."/>
            <person name="Zahm M."/>
            <person name="Kreplak J."/>
            <person name="Mayjonade B."/>
            <person name="Satge C."/>
            <person name="Perez M."/>
            <person name="Cauet S."/>
            <person name="Marande W."/>
            <person name="Chantry-Darmon C."/>
            <person name="Lopez-Roques C."/>
            <person name="Bouchez O."/>
            <person name="Berard A."/>
            <person name="Debelle F."/>
            <person name="Munos S."/>
            <person name="Bendahmane A."/>
            <person name="Berges H."/>
            <person name="Niebel A."/>
            <person name="Buitink J."/>
            <person name="Frugier F."/>
            <person name="Benhamed M."/>
            <person name="Crespi M."/>
            <person name="Gouzy J."/>
            <person name="Gamas P."/>
        </authorList>
    </citation>
    <scope>NUCLEOTIDE SEQUENCE [LARGE SCALE GENOMIC DNA]</scope>
    <source>
        <strain evidence="6">cv. Jemalong A17</strain>
    </source>
</reference>
<dbReference type="PaxDb" id="3880-AET04376"/>
<reference evidence="2 5" key="1">
    <citation type="journal article" date="2011" name="Nature">
        <title>The Medicago genome provides insight into the evolution of rhizobial symbioses.</title>
        <authorList>
            <person name="Young N.D."/>
            <person name="Debelle F."/>
            <person name="Oldroyd G.E."/>
            <person name="Geurts R."/>
            <person name="Cannon S.B."/>
            <person name="Udvardi M.K."/>
            <person name="Benedito V.A."/>
            <person name="Mayer K.F."/>
            <person name="Gouzy J."/>
            <person name="Schoof H."/>
            <person name="Van de Peer Y."/>
            <person name="Proost S."/>
            <person name="Cook D.R."/>
            <person name="Meyers B.C."/>
            <person name="Spannagl M."/>
            <person name="Cheung F."/>
            <person name="De Mita S."/>
            <person name="Krishnakumar V."/>
            <person name="Gundlach H."/>
            <person name="Zhou S."/>
            <person name="Mudge J."/>
            <person name="Bharti A.K."/>
            <person name="Murray J.D."/>
            <person name="Naoumkina M.A."/>
            <person name="Rosen B."/>
            <person name="Silverstein K.A."/>
            <person name="Tang H."/>
            <person name="Rombauts S."/>
            <person name="Zhao P.X."/>
            <person name="Zhou P."/>
            <person name="Barbe V."/>
            <person name="Bardou P."/>
            <person name="Bechner M."/>
            <person name="Bellec A."/>
            <person name="Berger A."/>
            <person name="Berges H."/>
            <person name="Bidwell S."/>
            <person name="Bisseling T."/>
            <person name="Choisne N."/>
            <person name="Couloux A."/>
            <person name="Denny R."/>
            <person name="Deshpande S."/>
            <person name="Dai X."/>
            <person name="Doyle J.J."/>
            <person name="Dudez A.M."/>
            <person name="Farmer A.D."/>
            <person name="Fouteau S."/>
            <person name="Franken C."/>
            <person name="Gibelin C."/>
            <person name="Gish J."/>
            <person name="Goldstein S."/>
            <person name="Gonzalez A.J."/>
            <person name="Green P.J."/>
            <person name="Hallab A."/>
            <person name="Hartog M."/>
            <person name="Hua A."/>
            <person name="Humphray S.J."/>
            <person name="Jeong D.H."/>
            <person name="Jing Y."/>
            <person name="Jocker A."/>
            <person name="Kenton S.M."/>
            <person name="Kim D.J."/>
            <person name="Klee K."/>
            <person name="Lai H."/>
            <person name="Lang C."/>
            <person name="Lin S."/>
            <person name="Macmil S.L."/>
            <person name="Magdelenat G."/>
            <person name="Matthews L."/>
            <person name="McCorrison J."/>
            <person name="Monaghan E.L."/>
            <person name="Mun J.H."/>
            <person name="Najar F.Z."/>
            <person name="Nicholson C."/>
            <person name="Noirot C."/>
            <person name="O'Bleness M."/>
            <person name="Paule C.R."/>
            <person name="Poulain J."/>
            <person name="Prion F."/>
            <person name="Qin B."/>
            <person name="Qu C."/>
            <person name="Retzel E.F."/>
            <person name="Riddle C."/>
            <person name="Sallet E."/>
            <person name="Samain S."/>
            <person name="Samson N."/>
            <person name="Sanders I."/>
            <person name="Saurat O."/>
            <person name="Scarpelli C."/>
            <person name="Schiex T."/>
            <person name="Segurens B."/>
            <person name="Severin A.J."/>
            <person name="Sherrier D.J."/>
            <person name="Shi R."/>
            <person name="Sims S."/>
            <person name="Singer S.R."/>
            <person name="Sinharoy S."/>
            <person name="Sterck L."/>
            <person name="Viollet A."/>
            <person name="Wang B.B."/>
            <person name="Wang K."/>
            <person name="Wang M."/>
            <person name="Wang X."/>
            <person name="Warfsmann J."/>
            <person name="Weissenbach J."/>
            <person name="White D.D."/>
            <person name="White J.D."/>
            <person name="Wiley G.B."/>
            <person name="Wincker P."/>
            <person name="Xing Y."/>
            <person name="Yang L."/>
            <person name="Yao Z."/>
            <person name="Ying F."/>
            <person name="Zhai J."/>
            <person name="Zhou L."/>
            <person name="Zuber A."/>
            <person name="Denarie J."/>
            <person name="Dixon R.A."/>
            <person name="May G.D."/>
            <person name="Schwartz D.C."/>
            <person name="Rogers J."/>
            <person name="Quetier F."/>
            <person name="Town C.D."/>
            <person name="Roe B.A."/>
        </authorList>
    </citation>
    <scope>NUCLEOTIDE SEQUENCE [LARGE SCALE GENOMIC DNA]</scope>
    <source>
        <strain evidence="2">A17</strain>
        <strain evidence="4 5">cv. Jemalong A17</strain>
    </source>
</reference>
<accession>G7L819</accession>
<protein>
    <submittedName>
        <fullName evidence="2">Transmembrane protein, putative</fullName>
    </submittedName>
</protein>
<dbReference type="Proteomes" id="UP000265566">
    <property type="component" value="Chromosome 8"/>
</dbReference>
<dbReference type="HOGENOM" id="CLU_2310299_0_0_1"/>
<keyword evidence="1 2" id="KW-0812">Transmembrane</keyword>
<evidence type="ECO:0000313" key="5">
    <source>
        <dbReference type="Proteomes" id="UP000002051"/>
    </source>
</evidence>
<dbReference type="PANTHER" id="PTHR31766:SF2">
    <property type="entry name" value="GLABROUS1 ENHANCER-BINDING PROTEIN-LIKE 2"/>
    <property type="match status" value="1"/>
</dbReference>
<reference evidence="2 5" key="2">
    <citation type="journal article" date="2014" name="BMC Genomics">
        <title>An improved genome release (version Mt4.0) for the model legume Medicago truncatula.</title>
        <authorList>
            <person name="Tang H."/>
            <person name="Krishnakumar V."/>
            <person name="Bidwell S."/>
            <person name="Rosen B."/>
            <person name="Chan A."/>
            <person name="Zhou S."/>
            <person name="Gentzbittel L."/>
            <person name="Childs K.L."/>
            <person name="Yandell M."/>
            <person name="Gundlach H."/>
            <person name="Mayer K.F."/>
            <person name="Schwartz D.C."/>
            <person name="Town C.D."/>
        </authorList>
    </citation>
    <scope>GENOME REANNOTATION</scope>
    <source>
        <strain evidence="4 5">cv. Jemalong A17</strain>
    </source>
</reference>
<dbReference type="InterPro" id="IPR040327">
    <property type="entry name" value="At5g14285-like"/>
</dbReference>
<reference evidence="3" key="5">
    <citation type="journal article" date="2018" name="Nat. Plants">
        <title>Whole-genome landscape of Medicago truncatula symbiotic genes.</title>
        <authorList>
            <person name="Pecrix Y."/>
            <person name="Gamas P."/>
            <person name="Carrere S."/>
        </authorList>
    </citation>
    <scope>NUCLEOTIDE SEQUENCE</scope>
    <source>
        <tissue evidence="3">Leaves</tissue>
    </source>
</reference>
<reference evidence="4" key="3">
    <citation type="submission" date="2015-04" db="UniProtKB">
        <authorList>
            <consortium name="EnsemblPlants"/>
        </authorList>
    </citation>
    <scope>IDENTIFICATION</scope>
    <source>
        <strain evidence="4">cv. Jemalong A17</strain>
    </source>
</reference>
<sequence length="100" mass="11359">MGMLLSLAEEGWFVIPFFFIFLLPYRLLHLFQDRTPQVRVTYSSILICVFHGLADTNRGLSAANNTLQNIVLDFSIPYFIADLLHFVIFLPSYVSASLAS</sequence>
<name>G7L819_MEDTR</name>
<evidence type="ECO:0000313" key="3">
    <source>
        <dbReference type="EMBL" id="RHN42739.1"/>
    </source>
</evidence>
<keyword evidence="1" id="KW-0472">Membrane</keyword>
<evidence type="ECO:0000256" key="1">
    <source>
        <dbReference type="SAM" id="Phobius"/>
    </source>
</evidence>
<keyword evidence="5" id="KW-1185">Reference proteome</keyword>
<evidence type="ECO:0000313" key="4">
    <source>
        <dbReference type="EnsemblPlants" id="AET04376"/>
    </source>
</evidence>
<gene>
    <name evidence="2" type="ordered locus">MTR_8g088140</name>
    <name evidence="3" type="ORF">MtrunA17_Chr8g0380241</name>
</gene>
<feature type="transmembrane region" description="Helical" evidence="1">
    <location>
        <begin position="12"/>
        <end position="31"/>
    </location>
</feature>
<proteinExistence type="predicted"/>